<evidence type="ECO:0000256" key="5">
    <source>
        <dbReference type="SAM" id="Phobius"/>
    </source>
</evidence>
<dbReference type="WBParaSite" id="PSAMB.scaffold1088size36121.g10874.t1">
    <property type="protein sequence ID" value="PSAMB.scaffold1088size36121.g10874.t1"/>
    <property type="gene ID" value="PSAMB.scaffold1088size36121.g10874"/>
</dbReference>
<protein>
    <recommendedName>
        <fullName evidence="6">DUF7027 domain-containing protein</fullName>
    </recommendedName>
</protein>
<feature type="transmembrane region" description="Helical" evidence="5">
    <location>
        <begin position="117"/>
        <end position="138"/>
    </location>
</feature>
<dbReference type="Pfam" id="PF22954">
    <property type="entry name" value="DUF7027"/>
    <property type="match status" value="1"/>
</dbReference>
<dbReference type="AlphaFoldDB" id="A0A914ULK9"/>
<dbReference type="InterPro" id="IPR051115">
    <property type="entry name" value="LAPTM_transporter"/>
</dbReference>
<name>A0A914ULK9_9BILA</name>
<keyword evidence="4 5" id="KW-0472">Membrane</keyword>
<keyword evidence="3 5" id="KW-1133">Transmembrane helix</keyword>
<evidence type="ECO:0000256" key="2">
    <source>
        <dbReference type="ARBA" id="ARBA00022692"/>
    </source>
</evidence>
<reference evidence="8" key="1">
    <citation type="submission" date="2022-11" db="UniProtKB">
        <authorList>
            <consortium name="WormBaseParasite"/>
        </authorList>
    </citation>
    <scope>IDENTIFICATION</scope>
</reference>
<dbReference type="InterPro" id="IPR054291">
    <property type="entry name" value="DUF7027"/>
</dbReference>
<keyword evidence="2 5" id="KW-0812">Transmembrane</keyword>
<comment type="subcellular location">
    <subcellularLocation>
        <location evidence="1">Endomembrane system</location>
        <topology evidence="1">Multi-pass membrane protein</topology>
    </subcellularLocation>
</comment>
<organism evidence="7 8">
    <name type="scientific">Plectus sambesii</name>
    <dbReference type="NCBI Taxonomy" id="2011161"/>
    <lineage>
        <taxon>Eukaryota</taxon>
        <taxon>Metazoa</taxon>
        <taxon>Ecdysozoa</taxon>
        <taxon>Nematoda</taxon>
        <taxon>Chromadorea</taxon>
        <taxon>Plectida</taxon>
        <taxon>Plectina</taxon>
        <taxon>Plectoidea</taxon>
        <taxon>Plectidae</taxon>
        <taxon>Plectus</taxon>
    </lineage>
</organism>
<sequence>MVDDRCCCGCMHVRTGSFIVGIIELIFCIVIIVGGVAVLSTNWDDYITEEGSKYFKYVGAVAVAITVIWFLSIILLFVGLFKYMASLLLPHLIITAIYIILETVFIVLLIINEGLGHLANIITIIILLYLWFVVYRCYRWLKVTH</sequence>
<feature type="transmembrane region" description="Helical" evidence="5">
    <location>
        <begin position="88"/>
        <end position="111"/>
    </location>
</feature>
<evidence type="ECO:0000259" key="6">
    <source>
        <dbReference type="Pfam" id="PF22954"/>
    </source>
</evidence>
<dbReference type="PANTHER" id="PTHR12479">
    <property type="entry name" value="LYSOSOMAL-ASSOCIATED TRANSMEMBRANE PROTEIN"/>
    <property type="match status" value="1"/>
</dbReference>
<proteinExistence type="predicted"/>
<accession>A0A914ULK9</accession>
<evidence type="ECO:0000256" key="1">
    <source>
        <dbReference type="ARBA" id="ARBA00004127"/>
    </source>
</evidence>
<dbReference type="GO" id="GO:0005765">
    <property type="term" value="C:lysosomal membrane"/>
    <property type="evidence" value="ECO:0007669"/>
    <property type="project" value="TreeGrafter"/>
</dbReference>
<keyword evidence="7" id="KW-1185">Reference proteome</keyword>
<feature type="transmembrane region" description="Helical" evidence="5">
    <location>
        <begin position="18"/>
        <end position="39"/>
    </location>
</feature>
<dbReference type="PANTHER" id="PTHR12479:SF10">
    <property type="entry name" value="LYSOSOMAL-ASSOCIATED TRANSMEMBRANE PROTEIN"/>
    <property type="match status" value="1"/>
</dbReference>
<dbReference type="GO" id="GO:0012505">
    <property type="term" value="C:endomembrane system"/>
    <property type="evidence" value="ECO:0007669"/>
    <property type="project" value="UniProtKB-SubCell"/>
</dbReference>
<evidence type="ECO:0000313" key="8">
    <source>
        <dbReference type="WBParaSite" id="PSAMB.scaffold1088size36121.g10874.t1"/>
    </source>
</evidence>
<dbReference type="Proteomes" id="UP000887566">
    <property type="component" value="Unplaced"/>
</dbReference>
<evidence type="ECO:0000256" key="3">
    <source>
        <dbReference type="ARBA" id="ARBA00022989"/>
    </source>
</evidence>
<evidence type="ECO:0000313" key="7">
    <source>
        <dbReference type="Proteomes" id="UP000887566"/>
    </source>
</evidence>
<feature type="domain" description="DUF7027" evidence="6">
    <location>
        <begin position="16"/>
        <end position="113"/>
    </location>
</feature>
<feature type="transmembrane region" description="Helical" evidence="5">
    <location>
        <begin position="59"/>
        <end position="81"/>
    </location>
</feature>
<evidence type="ECO:0000256" key="4">
    <source>
        <dbReference type="ARBA" id="ARBA00023136"/>
    </source>
</evidence>